<dbReference type="Proteomes" id="UP000185663">
    <property type="component" value="Chromosome I"/>
</dbReference>
<proteinExistence type="inferred from homology"/>
<evidence type="ECO:0000313" key="8">
    <source>
        <dbReference type="EMBL" id="SDR85272.1"/>
    </source>
</evidence>
<evidence type="ECO:0000256" key="5">
    <source>
        <dbReference type="SAM" id="MobiDB-lite"/>
    </source>
</evidence>
<dbReference type="AlphaFoldDB" id="A0A1H1MF94"/>
<dbReference type="PANTHER" id="PTHR11877:SF99">
    <property type="entry name" value="1,3,6,8-TETRAHYDROXYNAPHTHALENE SYNTHASE"/>
    <property type="match status" value="1"/>
</dbReference>
<dbReference type="SUPFAM" id="SSF53901">
    <property type="entry name" value="Thiolase-like"/>
    <property type="match status" value="1"/>
</dbReference>
<evidence type="ECO:0000256" key="1">
    <source>
        <dbReference type="ARBA" id="ARBA00005531"/>
    </source>
</evidence>
<dbReference type="eggNOG" id="COG3424">
    <property type="taxonomic scope" value="Bacteria"/>
</dbReference>
<feature type="active site" description="Acyl-thioester intermediate" evidence="4">
    <location>
        <position position="139"/>
    </location>
</feature>
<dbReference type="Pfam" id="PF00195">
    <property type="entry name" value="Chal_sti_synt_N"/>
    <property type="match status" value="1"/>
</dbReference>
<feature type="region of interest" description="Disordered" evidence="5">
    <location>
        <begin position="1"/>
        <end position="20"/>
    </location>
</feature>
<accession>A0A1H1MF94</accession>
<dbReference type="PANTHER" id="PTHR11877">
    <property type="entry name" value="HYDROXYMETHYLGLUTARYL-COA SYNTHASE"/>
    <property type="match status" value="1"/>
</dbReference>
<gene>
    <name evidence="8" type="ORF">SAMN04489860_0219</name>
</gene>
<sequence>MSRVVSVAPTAPGPPHPQQRIAETIGPLVAPPGPRRALLDRLHAGSGVRTRHLTLPLEEYASLRSFAAANAAFVEQGLPLAAEACARALADAGLRPDDVDLLVFTTVTGVGAPSLDAALAERLGLRSDVVRFPSFGLGCAGGAAGLARTHDLLAGRPTGVALLVSVELCSLTIQHGDSSTANLVSSGLFGDGAAAVVMVGDDHPATGPAVVGTRSRLYPDTAHQLGWDVRDSGFGIVLSPGLPDLLRANLAEDVKVLLTEHGVDVPDVGTWVVHAGGPKILDAVRDSLGLEESALARSRASLAATGNLSSSSVLHVLAATMADGAPEPGGHAVVMAFGPGVTAELVLLEAGC</sequence>
<dbReference type="GO" id="GO:0030639">
    <property type="term" value="P:polyketide biosynthetic process"/>
    <property type="evidence" value="ECO:0007669"/>
    <property type="project" value="TreeGrafter"/>
</dbReference>
<keyword evidence="2" id="KW-0808">Transferase</keyword>
<evidence type="ECO:0000259" key="6">
    <source>
        <dbReference type="Pfam" id="PF00195"/>
    </source>
</evidence>
<dbReference type="STRING" id="545619.SAMN04489860_0219"/>
<dbReference type="RefSeq" id="WP_083371260.1">
    <property type="nucleotide sequence ID" value="NZ_LT629776.1"/>
</dbReference>
<dbReference type="EMBL" id="LT629776">
    <property type="protein sequence ID" value="SDR85272.1"/>
    <property type="molecule type" value="Genomic_DNA"/>
</dbReference>
<dbReference type="OrthoDB" id="9786288at2"/>
<evidence type="ECO:0000259" key="7">
    <source>
        <dbReference type="Pfam" id="PF02797"/>
    </source>
</evidence>
<evidence type="ECO:0000313" key="9">
    <source>
        <dbReference type="Proteomes" id="UP000185663"/>
    </source>
</evidence>
<dbReference type="Gene3D" id="3.40.47.10">
    <property type="match status" value="2"/>
</dbReference>
<keyword evidence="3" id="KW-0012">Acyltransferase</keyword>
<name>A0A1H1MF94_9CELL</name>
<feature type="domain" description="Chalcone/stilbene synthase C-terminal" evidence="7">
    <location>
        <begin position="216"/>
        <end position="349"/>
    </location>
</feature>
<evidence type="ECO:0000256" key="4">
    <source>
        <dbReference type="PIRSR" id="PIRSR000451-1"/>
    </source>
</evidence>
<dbReference type="InterPro" id="IPR011141">
    <property type="entry name" value="Polyketide_synthase_type-III"/>
</dbReference>
<reference evidence="8 9" key="1">
    <citation type="submission" date="2016-10" db="EMBL/GenBank/DDBJ databases">
        <authorList>
            <person name="de Groot N.N."/>
        </authorList>
    </citation>
    <scope>NUCLEOTIDE SEQUENCE [LARGE SCALE GENOMIC DNA]</scope>
    <source>
        <strain evidence="8 9">DSM 22126</strain>
    </source>
</reference>
<dbReference type="Pfam" id="PF02797">
    <property type="entry name" value="Chal_sti_synt_C"/>
    <property type="match status" value="1"/>
</dbReference>
<feature type="domain" description="Chalcone/stilbene synthase N-terminal" evidence="6">
    <location>
        <begin position="39"/>
        <end position="200"/>
    </location>
</feature>
<dbReference type="InterPro" id="IPR016039">
    <property type="entry name" value="Thiolase-like"/>
</dbReference>
<dbReference type="InterPro" id="IPR012328">
    <property type="entry name" value="Chalcone/stilbene_synt_C"/>
</dbReference>
<dbReference type="InterPro" id="IPR001099">
    <property type="entry name" value="Chalcone/stilbene_synt_N"/>
</dbReference>
<evidence type="ECO:0000256" key="3">
    <source>
        <dbReference type="ARBA" id="ARBA00023315"/>
    </source>
</evidence>
<keyword evidence="9" id="KW-1185">Reference proteome</keyword>
<dbReference type="PIRSF" id="PIRSF000451">
    <property type="entry name" value="PKS_III"/>
    <property type="match status" value="1"/>
</dbReference>
<organism evidence="8 9">
    <name type="scientific">Paraoerskovia marina</name>
    <dbReference type="NCBI Taxonomy" id="545619"/>
    <lineage>
        <taxon>Bacteria</taxon>
        <taxon>Bacillati</taxon>
        <taxon>Actinomycetota</taxon>
        <taxon>Actinomycetes</taxon>
        <taxon>Micrococcales</taxon>
        <taxon>Cellulomonadaceae</taxon>
        <taxon>Paraoerskovia</taxon>
    </lineage>
</organism>
<dbReference type="CDD" id="cd00831">
    <property type="entry name" value="CHS_like"/>
    <property type="match status" value="1"/>
</dbReference>
<comment type="similarity">
    <text evidence="1">Belongs to the thiolase-like superfamily. Chalcone/stilbene synthases family.</text>
</comment>
<protein>
    <submittedName>
        <fullName evidence="8">Isopalmitoylresorcinol synthase</fullName>
    </submittedName>
</protein>
<evidence type="ECO:0000256" key="2">
    <source>
        <dbReference type="ARBA" id="ARBA00022679"/>
    </source>
</evidence>
<dbReference type="GO" id="GO:0016747">
    <property type="term" value="F:acyltransferase activity, transferring groups other than amino-acyl groups"/>
    <property type="evidence" value="ECO:0007669"/>
    <property type="project" value="InterPro"/>
</dbReference>